<dbReference type="PANTHER" id="PTHR21427">
    <property type="entry name" value="UBIQUINONE BIOSYNTHESIS PROTEIN COQ9, MITOCHONDRIAL"/>
    <property type="match status" value="1"/>
</dbReference>
<proteinExistence type="inferred from homology"/>
<dbReference type="AlphaFoldDB" id="A0ABD3RNX8"/>
<feature type="region of interest" description="Disordered" evidence="2">
    <location>
        <begin position="288"/>
        <end position="338"/>
    </location>
</feature>
<name>A0ABD3RNX8_9STRA</name>
<comment type="subcellular location">
    <subcellularLocation>
        <location evidence="1">Mitochondrion</location>
    </subcellularLocation>
</comment>
<reference evidence="3 4" key="1">
    <citation type="submission" date="2024-10" db="EMBL/GenBank/DDBJ databases">
        <title>Updated reference genomes for cyclostephanoid diatoms.</title>
        <authorList>
            <person name="Roberts W.R."/>
            <person name="Alverson A.J."/>
        </authorList>
    </citation>
    <scope>NUCLEOTIDE SEQUENCE [LARGE SCALE GENOMIC DNA]</scope>
    <source>
        <strain evidence="3 4">AJA228-03</strain>
    </source>
</reference>
<dbReference type="GO" id="GO:0008289">
    <property type="term" value="F:lipid binding"/>
    <property type="evidence" value="ECO:0007669"/>
    <property type="project" value="UniProtKB-UniRule"/>
</dbReference>
<keyword evidence="1" id="KW-0831">Ubiquinone biosynthesis</keyword>
<keyword evidence="4" id="KW-1185">Reference proteome</keyword>
<organism evidence="3 4">
    <name type="scientific">Cyclostephanos tholiformis</name>
    <dbReference type="NCBI Taxonomy" id="382380"/>
    <lineage>
        <taxon>Eukaryota</taxon>
        <taxon>Sar</taxon>
        <taxon>Stramenopiles</taxon>
        <taxon>Ochrophyta</taxon>
        <taxon>Bacillariophyta</taxon>
        <taxon>Coscinodiscophyceae</taxon>
        <taxon>Thalassiosirophycidae</taxon>
        <taxon>Stephanodiscales</taxon>
        <taxon>Stephanodiscaceae</taxon>
        <taxon>Cyclostephanos</taxon>
    </lineage>
</organism>
<dbReference type="PANTHER" id="PTHR21427:SF19">
    <property type="entry name" value="UBIQUINONE BIOSYNTHESIS PROTEIN COQ9, MITOCHONDRIAL"/>
    <property type="match status" value="1"/>
</dbReference>
<keyword evidence="1" id="KW-0446">Lipid-binding</keyword>
<dbReference type="Proteomes" id="UP001530377">
    <property type="component" value="Unassembled WGS sequence"/>
</dbReference>
<comment type="function">
    <text evidence="1">Membrane-associated protein that warps the membrane surface to access and bind aromatic isoprenes with high specificity, including ubiquinone (CoQ) isoprene intermediates and presents them directly to Coq7, therefore facilitating the Coq7-mediated hydroxylase step. Participates in the biosynthesis of coenzyme Q, also named ubiquinone, an essential lipid-soluble electron transporter for aerobic cellular respiration.</text>
</comment>
<dbReference type="InterPro" id="IPR012762">
    <property type="entry name" value="Ubiq_biosynth_COQ9"/>
</dbReference>
<accession>A0ABD3RNX8</accession>
<dbReference type="EMBL" id="JALLPB020000421">
    <property type="protein sequence ID" value="KAL3809280.1"/>
    <property type="molecule type" value="Genomic_DNA"/>
</dbReference>
<evidence type="ECO:0000313" key="4">
    <source>
        <dbReference type="Proteomes" id="UP001530377"/>
    </source>
</evidence>
<comment type="pathway">
    <text evidence="1">Cofactor biosynthesis; ubiquinone biosynthesis.</text>
</comment>
<dbReference type="GO" id="GO:0006744">
    <property type="term" value="P:ubiquinone biosynthetic process"/>
    <property type="evidence" value="ECO:0007669"/>
    <property type="project" value="UniProtKB-UniRule"/>
</dbReference>
<comment type="similarity">
    <text evidence="1">Belongs to the COQ9 family.</text>
</comment>
<comment type="caution">
    <text evidence="3">The sequence shown here is derived from an EMBL/GenBank/DDBJ whole genome shotgun (WGS) entry which is preliminary data.</text>
</comment>
<protein>
    <recommendedName>
        <fullName evidence="1">Ubiquinone biosynthesis protein</fullName>
    </recommendedName>
</protein>
<evidence type="ECO:0000313" key="3">
    <source>
        <dbReference type="EMBL" id="KAL3809280.1"/>
    </source>
</evidence>
<evidence type="ECO:0000256" key="2">
    <source>
        <dbReference type="SAM" id="MobiDB-lite"/>
    </source>
</evidence>
<evidence type="ECO:0000256" key="1">
    <source>
        <dbReference type="RuleBase" id="RU366063"/>
    </source>
</evidence>
<gene>
    <name evidence="3" type="ORF">ACHAXA_001657</name>
</gene>
<keyword evidence="1" id="KW-0496">Mitochondrion</keyword>
<sequence length="338" mass="35436">MGWTDDAIASGTLDAGFPPSYVGFALSSSSSGALGNADLVGFFMDECNASLVEKLATDEGRMHRHRRGRRRRPIAEMDVDEVSSRINVALRMRLSMVLPYVASRRWHEGVAIGALPQNALGTMGRLNDMADIVLGYALGGGDESARDGGGGWEHARRAAIIAAYATAEFHLLSDVWAAGSGPSSSTITSLGGERHRPTWTFLGERSTEAARLIVADIVPSSLLPLPPLPYPDPNVVVMASAAFSSLAGAALSLASPSAAASAGTAFPRAMDSALGILRGVLVGTWLGRTTGGDVGEGRGRRETEGGTRPSDYDAMESTAALPPFDSSEEIFPRGHPVK</sequence>
<dbReference type="GO" id="GO:0005739">
    <property type="term" value="C:mitochondrion"/>
    <property type="evidence" value="ECO:0007669"/>
    <property type="project" value="UniProtKB-SubCell"/>
</dbReference>
<feature type="compositionally biased region" description="Basic and acidic residues" evidence="2">
    <location>
        <begin position="295"/>
        <end position="305"/>
    </location>
</feature>